<feature type="compositionally biased region" description="Basic and acidic residues" evidence="1">
    <location>
        <begin position="141"/>
        <end position="161"/>
    </location>
</feature>
<comment type="caution">
    <text evidence="2">The sequence shown here is derived from an EMBL/GenBank/DDBJ whole genome shotgun (WGS) entry which is preliminary data.</text>
</comment>
<dbReference type="EMBL" id="CAXAMN010006191">
    <property type="protein sequence ID" value="CAK9016815.1"/>
    <property type="molecule type" value="Genomic_DNA"/>
</dbReference>
<keyword evidence="3" id="KW-1185">Reference proteome</keyword>
<feature type="compositionally biased region" description="Low complexity" evidence="1">
    <location>
        <begin position="202"/>
        <end position="230"/>
    </location>
</feature>
<proteinExistence type="predicted"/>
<feature type="compositionally biased region" description="Acidic residues" evidence="1">
    <location>
        <begin position="54"/>
        <end position="69"/>
    </location>
</feature>
<gene>
    <name evidence="2" type="ORF">CCMP2556_LOCUS12641</name>
</gene>
<evidence type="ECO:0000313" key="2">
    <source>
        <dbReference type="EMBL" id="CAK9016815.1"/>
    </source>
</evidence>
<name>A0ABP0JQV6_9DINO</name>
<evidence type="ECO:0000313" key="3">
    <source>
        <dbReference type="Proteomes" id="UP001642484"/>
    </source>
</evidence>
<feature type="region of interest" description="Disordered" evidence="1">
    <location>
        <begin position="1"/>
        <end position="230"/>
    </location>
</feature>
<protein>
    <submittedName>
        <fullName evidence="2">Uncharacterized protein</fullName>
    </submittedName>
</protein>
<feature type="region of interest" description="Disordered" evidence="1">
    <location>
        <begin position="243"/>
        <end position="614"/>
    </location>
</feature>
<evidence type="ECO:0000256" key="1">
    <source>
        <dbReference type="SAM" id="MobiDB-lite"/>
    </source>
</evidence>
<organism evidence="2 3">
    <name type="scientific">Durusdinium trenchii</name>
    <dbReference type="NCBI Taxonomy" id="1381693"/>
    <lineage>
        <taxon>Eukaryota</taxon>
        <taxon>Sar</taxon>
        <taxon>Alveolata</taxon>
        <taxon>Dinophyceae</taxon>
        <taxon>Suessiales</taxon>
        <taxon>Symbiodiniaceae</taxon>
        <taxon>Durusdinium</taxon>
    </lineage>
</organism>
<feature type="compositionally biased region" description="Basic and acidic residues" evidence="1">
    <location>
        <begin position="39"/>
        <end position="53"/>
    </location>
</feature>
<feature type="compositionally biased region" description="Basic and acidic residues" evidence="1">
    <location>
        <begin position="489"/>
        <end position="498"/>
    </location>
</feature>
<reference evidence="2 3" key="1">
    <citation type="submission" date="2024-02" db="EMBL/GenBank/DDBJ databases">
        <authorList>
            <person name="Chen Y."/>
            <person name="Shah S."/>
            <person name="Dougan E. K."/>
            <person name="Thang M."/>
            <person name="Chan C."/>
        </authorList>
    </citation>
    <scope>NUCLEOTIDE SEQUENCE [LARGE SCALE GENOMIC DNA]</scope>
</reference>
<dbReference type="Proteomes" id="UP001642484">
    <property type="component" value="Unassembled WGS sequence"/>
</dbReference>
<sequence>MFGRLFGRKKEADDTPACTSSGIVHKVNLPDGPSQMYYDEEKQRWRERGKEHLEEEEEDYGEPPVDGEEVPEKKKPKKSAPDAPDHLNALMAVPTSLQNSYYENKRKQPASVFRKAGDEDPTSPKSGTAEGPPPDATGEDVVMKDEEGAKPEKPQEKPEKPEDPEEKIEEKKEPPPDGDGPPSGPPAEAGADGPPAGPPAAGPFAAAASPFAAATAATAPPATNPFAPKALGGAATKVVNPFAPRAMTGAPNPNAPKGFRESAKKQEKKKAEKKSKACPYKTPYGGQQPQANLDDLDAEGGGEAGEICFVQAPRPETPPPPTPIMASEAQAKAPELGETGEEEHAAPPAVPPSPLRTGMPAYSPFQQPQIPRGYGGREEAEMQKEELPEAASEKPPEVQIKTPEKKDPEAASEKTPEVQMETAEKKDPEAASEKPPEVHMETAEKDPEASEKPPEVKMETEEKPPEVSPRPSDDGWNDDFGFFSGDEEVNVKAEEKDTNSASAPVSMPATDPFSAPPVTVKPSDDANPFASEAPAPVSTPATDPFSAPPVAVKPSDDANRASKAPAPVSMPATDPFSAPPVTVKPSDDANPFASEAPAPVSTPATDPFSAPPVA</sequence>
<feature type="compositionally biased region" description="Basic and acidic residues" evidence="1">
    <location>
        <begin position="375"/>
        <end position="465"/>
    </location>
</feature>
<accession>A0ABP0JQV6</accession>